<sequence>MIVEIGALYFKSMINFKAENLQDFTCLVGLNGAGKSSALHLLDFISHLARGDVAQWLSDRRWNASELHSKIVSNSHIQLSARIKSKNGRDLAWTADFKSSSMICPTERVLDISNGEMIFSLDMGRYSMLLESGSRDDVTVTFNYQGSILSAFKEDAMPPELKEVKSELSNIRSLELLSPPLVRLSYREAAADIEIEGEKLSPLLYGIKGEARASLVGLLKRFYPPVVDFKVKQERGRWKKLSLIEEHDGKRVDVDATYINDGVLRLLAILAHSASHNSLLLFDGIENGVSPEVVEKLVDVIRTCGRQIIVTTHSPMILNYLPDDLAKQSVRFVYRSFDGGTRTVPLFEISKMAEKLRIMGPGEAFVDTSLSLLAEECAANDKAAMQTECHGKGKLRKREKKADAVNRGG</sequence>
<dbReference type="GO" id="GO:0016887">
    <property type="term" value="F:ATP hydrolysis activity"/>
    <property type="evidence" value="ECO:0007669"/>
    <property type="project" value="InterPro"/>
</dbReference>
<dbReference type="RefSeq" id="WP_075804557.1">
    <property type="nucleotide sequence ID" value="NZ_MKZO01000034.1"/>
</dbReference>
<evidence type="ECO:0000313" key="4">
    <source>
        <dbReference type="Proteomes" id="UP000186736"/>
    </source>
</evidence>
<protein>
    <recommendedName>
        <fullName evidence="2">ATPase AAA-type core domain-containing protein</fullName>
    </recommendedName>
</protein>
<organism evidence="3 4">
    <name type="scientific">Pseudomonas putida</name>
    <name type="common">Arthrobacter siderocapsulatus</name>
    <dbReference type="NCBI Taxonomy" id="303"/>
    <lineage>
        <taxon>Bacteria</taxon>
        <taxon>Pseudomonadati</taxon>
        <taxon>Pseudomonadota</taxon>
        <taxon>Gammaproteobacteria</taxon>
        <taxon>Pseudomonadales</taxon>
        <taxon>Pseudomonadaceae</taxon>
        <taxon>Pseudomonas</taxon>
    </lineage>
</organism>
<feature type="region of interest" description="Disordered" evidence="1">
    <location>
        <begin position="390"/>
        <end position="409"/>
    </location>
</feature>
<comment type="caution">
    <text evidence="3">The sequence shown here is derived from an EMBL/GenBank/DDBJ whole genome shotgun (WGS) entry which is preliminary data.</text>
</comment>
<dbReference type="PANTHER" id="PTHR32182">
    <property type="entry name" value="DNA REPLICATION AND REPAIR PROTEIN RECF"/>
    <property type="match status" value="1"/>
</dbReference>
<dbReference type="GO" id="GO:0000731">
    <property type="term" value="P:DNA synthesis involved in DNA repair"/>
    <property type="evidence" value="ECO:0007669"/>
    <property type="project" value="TreeGrafter"/>
</dbReference>
<dbReference type="OrthoDB" id="3322489at2"/>
<proteinExistence type="predicted"/>
<accession>A0A1Q9R1R0</accession>
<evidence type="ECO:0000256" key="1">
    <source>
        <dbReference type="SAM" id="MobiDB-lite"/>
    </source>
</evidence>
<dbReference type="Gene3D" id="3.40.50.300">
    <property type="entry name" value="P-loop containing nucleotide triphosphate hydrolases"/>
    <property type="match status" value="1"/>
</dbReference>
<evidence type="ECO:0000259" key="2">
    <source>
        <dbReference type="Pfam" id="PF13304"/>
    </source>
</evidence>
<dbReference type="Proteomes" id="UP000186736">
    <property type="component" value="Unassembled WGS sequence"/>
</dbReference>
<dbReference type="SUPFAM" id="SSF52540">
    <property type="entry name" value="P-loop containing nucleoside triphosphate hydrolases"/>
    <property type="match status" value="1"/>
</dbReference>
<dbReference type="GO" id="GO:0005524">
    <property type="term" value="F:ATP binding"/>
    <property type="evidence" value="ECO:0007669"/>
    <property type="project" value="InterPro"/>
</dbReference>
<dbReference type="EMBL" id="MKZO01000034">
    <property type="protein sequence ID" value="OLS61336.1"/>
    <property type="molecule type" value="Genomic_DNA"/>
</dbReference>
<dbReference type="InterPro" id="IPR027417">
    <property type="entry name" value="P-loop_NTPase"/>
</dbReference>
<feature type="domain" description="ATPase AAA-type core" evidence="2">
    <location>
        <begin position="150"/>
        <end position="318"/>
    </location>
</feature>
<dbReference type="InterPro" id="IPR003959">
    <property type="entry name" value="ATPase_AAA_core"/>
</dbReference>
<reference evidence="3 4" key="1">
    <citation type="submission" date="2016-10" db="EMBL/GenBank/DDBJ databases">
        <title>Genome Sequence of Pseudomonas putida GM4FR.</title>
        <authorList>
            <person name="Poehlein A."/>
            <person name="Wemheuer F."/>
            <person name="Hollensteiner J."/>
            <person name="Wemheuer B."/>
        </authorList>
    </citation>
    <scope>NUCLEOTIDE SEQUENCE [LARGE SCALE GENOMIC DNA]</scope>
    <source>
        <strain evidence="3 4">GM4FR</strain>
    </source>
</reference>
<feature type="compositionally biased region" description="Basic and acidic residues" evidence="1">
    <location>
        <begin position="400"/>
        <end position="409"/>
    </location>
</feature>
<dbReference type="PANTHER" id="PTHR32182:SF22">
    <property type="entry name" value="ATP-DEPENDENT ENDONUCLEASE, OLD FAMILY-RELATED"/>
    <property type="match status" value="1"/>
</dbReference>
<dbReference type="AlphaFoldDB" id="A0A1Q9R1R0"/>
<name>A0A1Q9R1R0_PSEPU</name>
<gene>
    <name evidence="3" type="ORF">PSEMO_37820</name>
</gene>
<dbReference type="Pfam" id="PF13304">
    <property type="entry name" value="AAA_21"/>
    <property type="match status" value="1"/>
</dbReference>
<evidence type="ECO:0000313" key="3">
    <source>
        <dbReference type="EMBL" id="OLS61336.1"/>
    </source>
</evidence>
<dbReference type="GO" id="GO:0006302">
    <property type="term" value="P:double-strand break repair"/>
    <property type="evidence" value="ECO:0007669"/>
    <property type="project" value="TreeGrafter"/>
</dbReference>